<accession>A0A2A6B6P8</accession>
<dbReference type="EnsemblMetazoa" id="PPA22647.1">
    <property type="protein sequence ID" value="PPA22647.1"/>
    <property type="gene ID" value="WBGene00112201"/>
</dbReference>
<evidence type="ECO:0000256" key="2">
    <source>
        <dbReference type="ARBA" id="ARBA00009626"/>
    </source>
</evidence>
<dbReference type="InterPro" id="IPR011989">
    <property type="entry name" value="ARM-like"/>
</dbReference>
<dbReference type="InterPro" id="IPR016024">
    <property type="entry name" value="ARM-type_fold"/>
</dbReference>
<feature type="compositionally biased region" description="Polar residues" evidence="7">
    <location>
        <begin position="180"/>
        <end position="234"/>
    </location>
</feature>
<dbReference type="Pfam" id="PF21052">
    <property type="entry name" value="EFR3_ARM"/>
    <property type="match status" value="1"/>
</dbReference>
<dbReference type="Pfam" id="PF10018">
    <property type="entry name" value="Med4"/>
    <property type="match status" value="1"/>
</dbReference>
<dbReference type="CDD" id="cd12959">
    <property type="entry name" value="MMACHC-like"/>
    <property type="match status" value="1"/>
</dbReference>
<sequence>MASAAEAERRKQEMAKDEDRSLAECAQECSQDITAISKQILEFMLDRERSRRGSKEKLIELIVLFEQKLDRMKQLVLISPEYREREELISQLQKCVENRDEIIQSYADNLRGAEQVLTKGIFQATKKLKNLAESEANPVHSEDVIKFAHQISKSYSVAAPQYWQQGDTSRPFPTEHELRQSSISSVKNPIGSLPTQSNLIVPSRSSQFPPRLTSSPATYAASPRTSVSTASQSPRGRMNQGGGTPSGSSMGGSTPWRGQEISPYPHKKTEASPKRSTHPTSTSKQIGSYNSVVSSDFTLDYPSHSLAVLILSTPKMFDVAYKRWVREETSKAGSFDAFTEEMSSPISEFIDSRLEKVQEELSSMPFEIIHDHSMWPNRKPKILMCTCGHVAGAAYYYRQSDPTLSETKDGKKWDPKPAAANLKFIGLSLHSDFGGHFAFRSVLIFPHISLPSSFKEREPVAVLHTIDEIKDALEKFNYAWKDSRFRDCGNPKERYSSTQMEYFGKPPSERWEVIRHWIEDEQKGKDEGDKAKWESLFVLYLQVCIDLPPFLSHFLLHSSPSPILILNDPFLYSIHVTSLLLPIVKAFFLFSQSVEWRWADYRVVHRVGVDERRKKRKKGITKKGRDIIYYIPSMIKECDCEECQDSRPASFSIDLSTAVEYILCIRSYRAARNYAAMNGLYCCVPCKPRYRRLVDNIYPRAINEGLINMQMQKLTFYAISHPEKLERIGEYLVQRMARDLARLRFVQVKIAVEAMDQLLEACHSSPSLVQFTENHLRMVQKLLESNIPAMEQLATTSFVKFSNIEENSPSYHRQYDFFISKFSQMCHSSHDEQWKAMRCAGLRGLRGVVWKSVTDGLHPTIWERQHMDKIVPSILFNLHDGGEEASLAPECIVSSRNVFSTLDDENERDRDDPHALSDLCLRELMGKATFGSMRAVMDPLLKHLDLHKKWQPPPNFAIALFKAILYSIQTQNSYFVIQELINHLDTMASSNAKIRIGIATVLSSIVNIAGTSIGPLLLSIFNSLLKHLRTSVEFQQSTYCPNKEDETTYQETLINAMGDFANALPDYQKVEMMMFTVGNIPSLSALNECKSSDSFLQHVLVKTLLKVATKYRTAYLATVFTDSFLATLLRLSMAADPQVRLNTLYIFHTLLDRHDNIGCLTHLGYSLDVSDLQLTVEKCSRADQMFIRKHTNHLLTTLYKCVQKEGEGAELVERLDAIQCILCLLCIEVGYDEMLLELFRLSLTLQDYALDTTSKISDEKRMRVHNMIAKFLNLSSQLMALPSLCQHIQQVVAKRASRGPPLMNLVQDVVETEEEDDEERRRITIGEINEQSGMIFDRAVIAECLKAAGKDSSRVIIPLSCVTPLSPSLTPPPLPLSPSAFEDEDSGRGRGERRDVDVDSLDLSFDSSPPDSPVRTGRRNTAVFTLAPNKMSTTGLPISVQYLRTMVNTPMDAVEEEKRAMEMTSTVVEQLRSRPFEDISDEICAHNEEGDIVRTVSRLLARNSESVRMSEMGRTGGARPKDIFNIQLPSSYIY</sequence>
<feature type="region of interest" description="Disordered" evidence="7">
    <location>
        <begin position="166"/>
        <end position="287"/>
    </location>
</feature>
<name>A0A2A6B6P8_PRIPA</name>
<feature type="compositionally biased region" description="Low complexity" evidence="7">
    <location>
        <begin position="246"/>
        <end position="255"/>
    </location>
</feature>
<dbReference type="GO" id="GO:0072659">
    <property type="term" value="P:protein localization to plasma membrane"/>
    <property type="evidence" value="ECO:0000318"/>
    <property type="project" value="GO_Central"/>
</dbReference>
<dbReference type="GO" id="GO:0005886">
    <property type="term" value="C:plasma membrane"/>
    <property type="evidence" value="ECO:0000318"/>
    <property type="project" value="GO_Central"/>
</dbReference>
<evidence type="ECO:0000256" key="5">
    <source>
        <dbReference type="ARBA" id="ARBA00023163"/>
    </source>
</evidence>
<keyword evidence="4" id="KW-0805">Transcription regulation</keyword>
<dbReference type="Gene3D" id="1.25.10.10">
    <property type="entry name" value="Leucine-rich Repeat Variant"/>
    <property type="match status" value="1"/>
</dbReference>
<comment type="similarity">
    <text evidence="2">Belongs to the Mediator complex subunit 4 family.</text>
</comment>
<feature type="region of interest" description="Disordered" evidence="7">
    <location>
        <begin position="1"/>
        <end position="20"/>
    </location>
</feature>
<organism evidence="8 9">
    <name type="scientific">Pristionchus pacificus</name>
    <name type="common">Parasitic nematode worm</name>
    <dbReference type="NCBI Taxonomy" id="54126"/>
    <lineage>
        <taxon>Eukaryota</taxon>
        <taxon>Metazoa</taxon>
        <taxon>Ecdysozoa</taxon>
        <taxon>Nematoda</taxon>
        <taxon>Chromadorea</taxon>
        <taxon>Rhabditida</taxon>
        <taxon>Rhabditina</taxon>
        <taxon>Diplogasteromorpha</taxon>
        <taxon>Diplogasteroidea</taxon>
        <taxon>Neodiplogasteridae</taxon>
        <taxon>Pristionchus</taxon>
    </lineage>
</organism>
<proteinExistence type="inferred from homology"/>
<feature type="region of interest" description="Disordered" evidence="7">
    <location>
        <begin position="1367"/>
        <end position="1418"/>
    </location>
</feature>
<dbReference type="InterPro" id="IPR019258">
    <property type="entry name" value="Mediator_Med4"/>
</dbReference>
<dbReference type="GO" id="GO:0006357">
    <property type="term" value="P:regulation of transcription by RNA polymerase II"/>
    <property type="evidence" value="ECO:0007669"/>
    <property type="project" value="InterPro"/>
</dbReference>
<reference evidence="8" key="2">
    <citation type="submission" date="2022-06" db="UniProtKB">
        <authorList>
            <consortium name="EnsemblMetazoa"/>
        </authorList>
    </citation>
    <scope>IDENTIFICATION</scope>
    <source>
        <strain evidence="8">PS312</strain>
    </source>
</reference>
<evidence type="ECO:0000256" key="6">
    <source>
        <dbReference type="ARBA" id="ARBA00023242"/>
    </source>
</evidence>
<dbReference type="FunFam" id="1.25.10.10:FF:001635">
    <property type="entry name" value="Uncharacterized protein"/>
    <property type="match status" value="1"/>
</dbReference>
<dbReference type="SUPFAM" id="SSF48371">
    <property type="entry name" value="ARM repeat"/>
    <property type="match status" value="1"/>
</dbReference>
<evidence type="ECO:0000256" key="1">
    <source>
        <dbReference type="ARBA" id="ARBA00004123"/>
    </source>
</evidence>
<protein>
    <submittedName>
        <fullName evidence="8">Cyanocobalamin reductase (cyanide-eliminating)</fullName>
    </submittedName>
</protein>
<reference evidence="9" key="1">
    <citation type="journal article" date="2008" name="Nat. Genet.">
        <title>The Pristionchus pacificus genome provides a unique perspective on nematode lifestyle and parasitism.</title>
        <authorList>
            <person name="Dieterich C."/>
            <person name="Clifton S.W."/>
            <person name="Schuster L.N."/>
            <person name="Chinwalla A."/>
            <person name="Delehaunty K."/>
            <person name="Dinkelacker I."/>
            <person name="Fulton L."/>
            <person name="Fulton R."/>
            <person name="Godfrey J."/>
            <person name="Minx P."/>
            <person name="Mitreva M."/>
            <person name="Roeseler W."/>
            <person name="Tian H."/>
            <person name="Witte H."/>
            <person name="Yang S.P."/>
            <person name="Wilson R.K."/>
            <person name="Sommer R.J."/>
        </authorList>
    </citation>
    <scope>NUCLEOTIDE SEQUENCE [LARGE SCALE GENOMIC DNA]</scope>
    <source>
        <strain evidence="9">PS312</strain>
    </source>
</reference>
<dbReference type="Pfam" id="PF16690">
    <property type="entry name" value="MMACHC"/>
    <property type="match status" value="1"/>
</dbReference>
<keyword evidence="6" id="KW-0539">Nucleus</keyword>
<dbReference type="InterPro" id="IPR051851">
    <property type="entry name" value="EFR3_Homologs"/>
</dbReference>
<comment type="similarity">
    <text evidence="3">Belongs to the EFR3 family.</text>
</comment>
<dbReference type="InterPro" id="IPR049152">
    <property type="entry name" value="EFR3-like_ARM"/>
</dbReference>
<keyword evidence="9" id="KW-1185">Reference proteome</keyword>
<evidence type="ECO:0000256" key="7">
    <source>
        <dbReference type="SAM" id="MobiDB-lite"/>
    </source>
</evidence>
<dbReference type="Proteomes" id="UP000005239">
    <property type="component" value="Unassembled WGS sequence"/>
</dbReference>
<gene>
    <name evidence="8" type="primary">WBGene00112201</name>
</gene>
<dbReference type="InterPro" id="IPR032037">
    <property type="entry name" value="MMACHC"/>
</dbReference>
<dbReference type="GO" id="GO:0016592">
    <property type="term" value="C:mediator complex"/>
    <property type="evidence" value="ECO:0007669"/>
    <property type="project" value="InterPro"/>
</dbReference>
<dbReference type="GO" id="GO:0003712">
    <property type="term" value="F:transcription coregulator activity"/>
    <property type="evidence" value="ECO:0007669"/>
    <property type="project" value="InterPro"/>
</dbReference>
<dbReference type="PANTHER" id="PTHR12444">
    <property type="entry name" value="PROTEIN EFR3 HOMOLOG CMP44E"/>
    <property type="match status" value="1"/>
</dbReference>
<evidence type="ECO:0000256" key="4">
    <source>
        <dbReference type="ARBA" id="ARBA00023015"/>
    </source>
</evidence>
<evidence type="ECO:0000256" key="3">
    <source>
        <dbReference type="ARBA" id="ARBA00010216"/>
    </source>
</evidence>
<keyword evidence="5" id="KW-0804">Transcription</keyword>
<comment type="subcellular location">
    <subcellularLocation>
        <location evidence="1">Nucleus</location>
    </subcellularLocation>
</comment>
<feature type="compositionally biased region" description="Basic and acidic residues" evidence="7">
    <location>
        <begin position="1386"/>
        <end position="1397"/>
    </location>
</feature>
<feature type="compositionally biased region" description="Polar residues" evidence="7">
    <location>
        <begin position="278"/>
        <end position="287"/>
    </location>
</feature>
<evidence type="ECO:0000313" key="9">
    <source>
        <dbReference type="Proteomes" id="UP000005239"/>
    </source>
</evidence>
<evidence type="ECO:0000313" key="8">
    <source>
        <dbReference type="EnsemblMetazoa" id="PPA22647.1"/>
    </source>
</evidence>
<accession>A0A8R1YGS6</accession>
<dbReference type="PANTHER" id="PTHR12444:SF8">
    <property type="entry name" value="PROTEIN EFR3 HOMOLOG CMP44E"/>
    <property type="match status" value="1"/>
</dbReference>